<dbReference type="PANTHER" id="PTHR24322">
    <property type="entry name" value="PKSB"/>
    <property type="match status" value="1"/>
</dbReference>
<proteinExistence type="inferred from homology"/>
<dbReference type="SUPFAM" id="SSF51735">
    <property type="entry name" value="NAD(P)-binding Rossmann-fold domains"/>
    <property type="match status" value="1"/>
</dbReference>
<dbReference type="PANTHER" id="PTHR24322:SF483">
    <property type="entry name" value="SHORT-CHAIN DEHYDROGENASE_REDUCTASE 3"/>
    <property type="match status" value="1"/>
</dbReference>
<keyword evidence="3" id="KW-1185">Reference proteome</keyword>
<organism evidence="2 3">
    <name type="scientific">Pinctada imbricata</name>
    <name type="common">Atlantic pearl-oyster</name>
    <name type="synonym">Pinctada martensii</name>
    <dbReference type="NCBI Taxonomy" id="66713"/>
    <lineage>
        <taxon>Eukaryota</taxon>
        <taxon>Metazoa</taxon>
        <taxon>Spiralia</taxon>
        <taxon>Lophotrochozoa</taxon>
        <taxon>Mollusca</taxon>
        <taxon>Bivalvia</taxon>
        <taxon>Autobranchia</taxon>
        <taxon>Pteriomorphia</taxon>
        <taxon>Pterioida</taxon>
        <taxon>Pterioidea</taxon>
        <taxon>Pteriidae</taxon>
        <taxon>Pinctada</taxon>
    </lineage>
</organism>
<evidence type="ECO:0000313" key="3">
    <source>
        <dbReference type="Proteomes" id="UP001186944"/>
    </source>
</evidence>
<reference evidence="2" key="1">
    <citation type="submission" date="2019-08" db="EMBL/GenBank/DDBJ databases">
        <title>The improved chromosome-level genome for the pearl oyster Pinctada fucata martensii using PacBio sequencing and Hi-C.</title>
        <authorList>
            <person name="Zheng Z."/>
        </authorList>
    </citation>
    <scope>NUCLEOTIDE SEQUENCE</scope>
    <source>
        <strain evidence="2">ZZ-2019</strain>
        <tissue evidence="2">Adductor muscle</tissue>
    </source>
</reference>
<dbReference type="InterPro" id="IPR036291">
    <property type="entry name" value="NAD(P)-bd_dom_sf"/>
</dbReference>
<dbReference type="AlphaFoldDB" id="A0AA88YU49"/>
<protein>
    <submittedName>
        <fullName evidence="2">Uncharacterized protein</fullName>
    </submittedName>
</protein>
<comment type="similarity">
    <text evidence="1">Belongs to the short-chain dehydrogenases/reductases (SDR) family.</text>
</comment>
<dbReference type="InterPro" id="IPR002347">
    <property type="entry name" value="SDR_fam"/>
</dbReference>
<dbReference type="Proteomes" id="UP001186944">
    <property type="component" value="Unassembled WGS sequence"/>
</dbReference>
<dbReference type="EMBL" id="VSWD01000003">
    <property type="protein sequence ID" value="KAK3105552.1"/>
    <property type="molecule type" value="Genomic_DNA"/>
</dbReference>
<evidence type="ECO:0000313" key="2">
    <source>
        <dbReference type="EMBL" id="KAK3105552.1"/>
    </source>
</evidence>
<dbReference type="PRINTS" id="PR00080">
    <property type="entry name" value="SDRFAMILY"/>
</dbReference>
<dbReference type="Pfam" id="PF00106">
    <property type="entry name" value="adh_short"/>
    <property type="match status" value="1"/>
</dbReference>
<comment type="caution">
    <text evidence="2">The sequence shown here is derived from an EMBL/GenBank/DDBJ whole genome shotgun (WGS) entry which is preliminary data.</text>
</comment>
<name>A0AA88YU49_PINIB</name>
<accession>A0AA88YU49</accession>
<gene>
    <name evidence="2" type="ORF">FSP39_000270</name>
</gene>
<dbReference type="GO" id="GO:0005811">
    <property type="term" value="C:lipid droplet"/>
    <property type="evidence" value="ECO:0007669"/>
    <property type="project" value="TreeGrafter"/>
</dbReference>
<dbReference type="PRINTS" id="PR00081">
    <property type="entry name" value="GDHRDH"/>
</dbReference>
<dbReference type="Gene3D" id="3.40.50.720">
    <property type="entry name" value="NAD(P)-binding Rossmann-like Domain"/>
    <property type="match status" value="1"/>
</dbReference>
<sequence>MALPGLPKTLYLAYRIIIMFWSSSTFSENGRVSAVVVCSLLTSKVPGSNLRFGKRVLCGRAEEVKKTIGDVTILVNNAGVVFGKHVVDICDEEMEIILNTNCLSHIWSIKAFLPGMMSSQRGHIVSMNSMLGLMGMRGCGDYCTSKHAATGLYESLWWELEDCQGIRLTSIHPYTVSNQMFEGIKIRFPTLFPMLQEDDVARQTVNAVLCNKKHVVIPRIMNFVIWSKR</sequence>
<evidence type="ECO:0000256" key="1">
    <source>
        <dbReference type="RuleBase" id="RU000363"/>
    </source>
</evidence>
<dbReference type="GO" id="GO:0016616">
    <property type="term" value="F:oxidoreductase activity, acting on the CH-OH group of donors, NAD or NADP as acceptor"/>
    <property type="evidence" value="ECO:0007669"/>
    <property type="project" value="TreeGrafter"/>
</dbReference>